<reference evidence="1" key="1">
    <citation type="journal article" date="2012" name="Science">
        <title>Fermentation, hydrogen, and sulfur metabolism in multiple uncultivated bacterial phyla.</title>
        <authorList>
            <person name="Wrighton K.C."/>
            <person name="Thomas B.C."/>
            <person name="Sharon I."/>
            <person name="Miller C.S."/>
            <person name="Castelle C.J."/>
            <person name="VerBerkmoes N.C."/>
            <person name="Wilkins M.J."/>
            <person name="Hettich R.L."/>
            <person name="Lipton M.S."/>
            <person name="Williams K.H."/>
            <person name="Long P.E."/>
            <person name="Banfield J.F."/>
        </authorList>
    </citation>
    <scope>NUCLEOTIDE SEQUENCE [LARGE SCALE GENOMIC DNA]</scope>
</reference>
<comment type="caution">
    <text evidence="1">The sequence shown here is derived from an EMBL/GenBank/DDBJ whole genome shotgun (WGS) entry which is preliminary data.</text>
</comment>
<evidence type="ECO:0000313" key="1">
    <source>
        <dbReference type="EMBL" id="EKE26847.1"/>
    </source>
</evidence>
<gene>
    <name evidence="1" type="ORF">ACD_4C00136G0007</name>
</gene>
<dbReference type="AlphaFoldDB" id="K2FY69"/>
<organism evidence="1">
    <name type="scientific">uncultured bacterium</name>
    <name type="common">gcode 4</name>
    <dbReference type="NCBI Taxonomy" id="1234023"/>
    <lineage>
        <taxon>Bacteria</taxon>
        <taxon>environmental samples</taxon>
    </lineage>
</organism>
<accession>K2FY69</accession>
<proteinExistence type="predicted"/>
<sequence length="201" mass="23854">MNLAHKLPETAWTWINDKWQNHLTNNVSEEVDVLLDITSISQRWDNEFGTNLISFVFNHFEKVDIIFLLFNQIKNSEEKVKKFLDTIFPKNDKIISTHIYLSELQALFINEALMRNIPFNSISCEALSILKDNNPNVYLKVTKLIAFHLSNTLLLKRNDDLEKYFIEFWCLKEETYGRFIPVIEDLKKEVCENYEEFDPEI</sequence>
<protein>
    <submittedName>
        <fullName evidence="1">Uncharacterized protein</fullName>
    </submittedName>
</protein>
<dbReference type="EMBL" id="AMFJ01000652">
    <property type="protein sequence ID" value="EKE26847.1"/>
    <property type="molecule type" value="Genomic_DNA"/>
</dbReference>
<name>K2FY69_9BACT</name>